<gene>
    <name evidence="2" type="ORF">QBC34DRAFT_89549</name>
</gene>
<reference evidence="2" key="1">
    <citation type="journal article" date="2023" name="Mol. Phylogenet. Evol.">
        <title>Genome-scale phylogeny and comparative genomics of the fungal order Sordariales.</title>
        <authorList>
            <person name="Hensen N."/>
            <person name="Bonometti L."/>
            <person name="Westerberg I."/>
            <person name="Brannstrom I.O."/>
            <person name="Guillou S."/>
            <person name="Cros-Aarteil S."/>
            <person name="Calhoun S."/>
            <person name="Haridas S."/>
            <person name="Kuo A."/>
            <person name="Mondo S."/>
            <person name="Pangilinan J."/>
            <person name="Riley R."/>
            <person name="LaButti K."/>
            <person name="Andreopoulos B."/>
            <person name="Lipzen A."/>
            <person name="Chen C."/>
            <person name="Yan M."/>
            <person name="Daum C."/>
            <person name="Ng V."/>
            <person name="Clum A."/>
            <person name="Steindorff A."/>
            <person name="Ohm R.A."/>
            <person name="Martin F."/>
            <person name="Silar P."/>
            <person name="Natvig D.O."/>
            <person name="Lalanne C."/>
            <person name="Gautier V."/>
            <person name="Ament-Velasquez S.L."/>
            <person name="Kruys A."/>
            <person name="Hutchinson M.I."/>
            <person name="Powell A.J."/>
            <person name="Barry K."/>
            <person name="Miller A.N."/>
            <person name="Grigoriev I.V."/>
            <person name="Debuchy R."/>
            <person name="Gladieux P."/>
            <person name="Hiltunen Thoren M."/>
            <person name="Johannesson H."/>
        </authorList>
    </citation>
    <scope>NUCLEOTIDE SEQUENCE</scope>
    <source>
        <strain evidence="2">PSN243</strain>
    </source>
</reference>
<feature type="region of interest" description="Disordered" evidence="1">
    <location>
        <begin position="145"/>
        <end position="172"/>
    </location>
</feature>
<keyword evidence="3" id="KW-1185">Reference proteome</keyword>
<sequence>MPFAFFFPRAIQILSQTKIYLSYLSFTKGKANLCPPPACPPHKLPFSAPPPLPALLLLGPGQRKGTGGQETPSALGQRPGLSRGARCVATWKKQFRACLPSRTTTQPRTAPSWAATDNTTHPCRHLQGIFPLCKEVWPEHRRQLKSCSRQETPQVTLTPLANRPSPQPPHTREARLLPIQPHYSLSFQKRCGEKVALGSLLHVHVAPGLIVPVL</sequence>
<accession>A0AAV9GMD6</accession>
<feature type="region of interest" description="Disordered" evidence="1">
    <location>
        <begin position="60"/>
        <end position="81"/>
    </location>
</feature>
<reference evidence="2" key="2">
    <citation type="submission" date="2023-05" db="EMBL/GenBank/DDBJ databases">
        <authorList>
            <consortium name="Lawrence Berkeley National Laboratory"/>
            <person name="Steindorff A."/>
            <person name="Hensen N."/>
            <person name="Bonometti L."/>
            <person name="Westerberg I."/>
            <person name="Brannstrom I.O."/>
            <person name="Guillou S."/>
            <person name="Cros-Aarteil S."/>
            <person name="Calhoun S."/>
            <person name="Haridas S."/>
            <person name="Kuo A."/>
            <person name="Mondo S."/>
            <person name="Pangilinan J."/>
            <person name="Riley R."/>
            <person name="Labutti K."/>
            <person name="Andreopoulos B."/>
            <person name="Lipzen A."/>
            <person name="Chen C."/>
            <person name="Yanf M."/>
            <person name="Daum C."/>
            <person name="Ng V."/>
            <person name="Clum A."/>
            <person name="Ohm R."/>
            <person name="Martin F."/>
            <person name="Silar P."/>
            <person name="Natvig D."/>
            <person name="Lalanne C."/>
            <person name="Gautier V."/>
            <person name="Ament-Velasquez S.L."/>
            <person name="Kruys A."/>
            <person name="Hutchinson M.I."/>
            <person name="Powell A.J."/>
            <person name="Barry K."/>
            <person name="Miller A.N."/>
            <person name="Grigoriev I.V."/>
            <person name="Debuchy R."/>
            <person name="Gladieux P."/>
            <person name="Thoren M.H."/>
            <person name="Johannesson H."/>
        </authorList>
    </citation>
    <scope>NUCLEOTIDE SEQUENCE</scope>
    <source>
        <strain evidence="2">PSN243</strain>
    </source>
</reference>
<name>A0AAV9GMD6_9PEZI</name>
<comment type="caution">
    <text evidence="2">The sequence shown here is derived from an EMBL/GenBank/DDBJ whole genome shotgun (WGS) entry which is preliminary data.</text>
</comment>
<dbReference type="EMBL" id="MU865937">
    <property type="protein sequence ID" value="KAK4449403.1"/>
    <property type="molecule type" value="Genomic_DNA"/>
</dbReference>
<dbReference type="AlphaFoldDB" id="A0AAV9GMD6"/>
<evidence type="ECO:0000256" key="1">
    <source>
        <dbReference type="SAM" id="MobiDB-lite"/>
    </source>
</evidence>
<evidence type="ECO:0000313" key="2">
    <source>
        <dbReference type="EMBL" id="KAK4449403.1"/>
    </source>
</evidence>
<proteinExistence type="predicted"/>
<dbReference type="Proteomes" id="UP001321760">
    <property type="component" value="Unassembled WGS sequence"/>
</dbReference>
<feature type="compositionally biased region" description="Polar residues" evidence="1">
    <location>
        <begin position="145"/>
        <end position="159"/>
    </location>
</feature>
<evidence type="ECO:0000313" key="3">
    <source>
        <dbReference type="Proteomes" id="UP001321760"/>
    </source>
</evidence>
<protein>
    <submittedName>
        <fullName evidence="2">Uncharacterized protein</fullName>
    </submittedName>
</protein>
<organism evidence="2 3">
    <name type="scientific">Podospora aff. communis PSN243</name>
    <dbReference type="NCBI Taxonomy" id="3040156"/>
    <lineage>
        <taxon>Eukaryota</taxon>
        <taxon>Fungi</taxon>
        <taxon>Dikarya</taxon>
        <taxon>Ascomycota</taxon>
        <taxon>Pezizomycotina</taxon>
        <taxon>Sordariomycetes</taxon>
        <taxon>Sordariomycetidae</taxon>
        <taxon>Sordariales</taxon>
        <taxon>Podosporaceae</taxon>
        <taxon>Podospora</taxon>
    </lineage>
</organism>